<keyword evidence="9 10" id="KW-0961">Cell wall biogenesis/degradation</keyword>
<organism evidence="13 14">
    <name type="scientific">Stackebrandtia nassauensis (strain DSM 44728 / CIP 108903 / NRRL B-16338 / NBRC 102104 / LLR-40K-21)</name>
    <dbReference type="NCBI Taxonomy" id="446470"/>
    <lineage>
        <taxon>Bacteria</taxon>
        <taxon>Bacillati</taxon>
        <taxon>Actinomycetota</taxon>
        <taxon>Actinomycetes</taxon>
        <taxon>Glycomycetales</taxon>
        <taxon>Glycomycetaceae</taxon>
        <taxon>Stackebrandtia</taxon>
    </lineage>
</organism>
<dbReference type="PANTHER" id="PTHR43692:SF1">
    <property type="entry name" value="UDP-N-ACETYLMURAMOYLALANINE--D-GLUTAMATE LIGASE"/>
    <property type="match status" value="1"/>
</dbReference>
<dbReference type="HAMAP" id="MF_00639">
    <property type="entry name" value="MurD"/>
    <property type="match status" value="1"/>
</dbReference>
<dbReference type="InterPro" id="IPR018109">
    <property type="entry name" value="Folylpolyglutamate_synth_CS"/>
</dbReference>
<dbReference type="InterPro" id="IPR036565">
    <property type="entry name" value="Mur-like_cat_sf"/>
</dbReference>
<dbReference type="HOGENOM" id="CLU_032540_0_0_11"/>
<dbReference type="InterPro" id="IPR013221">
    <property type="entry name" value="Mur_ligase_cen"/>
</dbReference>
<dbReference type="InterPro" id="IPR036615">
    <property type="entry name" value="Mur_ligase_C_dom_sf"/>
</dbReference>
<protein>
    <recommendedName>
        <fullName evidence="9 10">UDP-N-acetylmuramoylalanine--D-glutamate ligase</fullName>
        <ecNumber evidence="9 10">6.3.2.9</ecNumber>
    </recommendedName>
    <alternativeName>
        <fullName evidence="9">D-glutamic acid-adding enzyme</fullName>
    </alternativeName>
    <alternativeName>
        <fullName evidence="9">UDP-N-acetylmuramoyl-L-alanyl-D-glutamate synthetase</fullName>
    </alternativeName>
</protein>
<feature type="domain" description="Mur ligase C-terminal" evidence="11">
    <location>
        <begin position="309"/>
        <end position="423"/>
    </location>
</feature>
<dbReference type="PROSITE" id="PS01011">
    <property type="entry name" value="FOLYLPOLYGLU_SYNT_1"/>
    <property type="match status" value="1"/>
</dbReference>
<comment type="function">
    <text evidence="9 10">Cell wall formation. Catalyzes the addition of glutamate to the nucleotide precursor UDP-N-acetylmuramoyl-L-alanine (UMA).</text>
</comment>
<dbReference type="InterPro" id="IPR004101">
    <property type="entry name" value="Mur_ligase_C"/>
</dbReference>
<comment type="catalytic activity">
    <reaction evidence="9 10">
        <text>UDP-N-acetyl-alpha-D-muramoyl-L-alanine + D-glutamate + ATP = UDP-N-acetyl-alpha-D-muramoyl-L-alanyl-D-glutamate + ADP + phosphate + H(+)</text>
        <dbReference type="Rhea" id="RHEA:16429"/>
        <dbReference type="ChEBI" id="CHEBI:15378"/>
        <dbReference type="ChEBI" id="CHEBI:29986"/>
        <dbReference type="ChEBI" id="CHEBI:30616"/>
        <dbReference type="ChEBI" id="CHEBI:43474"/>
        <dbReference type="ChEBI" id="CHEBI:83898"/>
        <dbReference type="ChEBI" id="CHEBI:83900"/>
        <dbReference type="ChEBI" id="CHEBI:456216"/>
        <dbReference type="EC" id="6.3.2.9"/>
    </reaction>
</comment>
<evidence type="ECO:0000256" key="9">
    <source>
        <dbReference type="HAMAP-Rule" id="MF_00639"/>
    </source>
</evidence>
<evidence type="ECO:0000256" key="4">
    <source>
        <dbReference type="ARBA" id="ARBA00022598"/>
    </source>
</evidence>
<dbReference type="GO" id="GO:0009252">
    <property type="term" value="P:peptidoglycan biosynthetic process"/>
    <property type="evidence" value="ECO:0007669"/>
    <property type="project" value="UniProtKB-UniRule"/>
</dbReference>
<dbReference type="GO" id="GO:0004326">
    <property type="term" value="F:tetrahydrofolylpolyglutamate synthase activity"/>
    <property type="evidence" value="ECO:0007669"/>
    <property type="project" value="InterPro"/>
</dbReference>
<dbReference type="Pfam" id="PF08245">
    <property type="entry name" value="Mur_ligase_M"/>
    <property type="match status" value="1"/>
</dbReference>
<dbReference type="GO" id="GO:0005737">
    <property type="term" value="C:cytoplasm"/>
    <property type="evidence" value="ECO:0007669"/>
    <property type="project" value="UniProtKB-SubCell"/>
</dbReference>
<dbReference type="GO" id="GO:0051301">
    <property type="term" value="P:cell division"/>
    <property type="evidence" value="ECO:0007669"/>
    <property type="project" value="UniProtKB-KW"/>
</dbReference>
<dbReference type="Gene3D" id="3.40.50.720">
    <property type="entry name" value="NAD(P)-binding Rossmann-like Domain"/>
    <property type="match status" value="1"/>
</dbReference>
<feature type="binding site" evidence="9">
    <location>
        <begin position="111"/>
        <end position="117"/>
    </location>
    <ligand>
        <name>ATP</name>
        <dbReference type="ChEBI" id="CHEBI:30616"/>
    </ligand>
</feature>
<keyword evidence="5 9" id="KW-0132">Cell division</keyword>
<reference evidence="13 14" key="1">
    <citation type="journal article" date="2009" name="Stand. Genomic Sci.">
        <title>Complete genome sequence of Stackebrandtia nassauensis type strain (LLR-40K-21).</title>
        <authorList>
            <person name="Munk C."/>
            <person name="Lapidus A."/>
            <person name="Copeland A."/>
            <person name="Jando M."/>
            <person name="Mayilraj S."/>
            <person name="Glavina Del Rio T."/>
            <person name="Nolan M."/>
            <person name="Chen F."/>
            <person name="Lucas S."/>
            <person name="Tice H."/>
            <person name="Cheng J.F."/>
            <person name="Han C."/>
            <person name="Detter J.C."/>
            <person name="Bruce D."/>
            <person name="Goodwin L."/>
            <person name="Chain P."/>
            <person name="Pitluck S."/>
            <person name="Goker M."/>
            <person name="Ovchinikova G."/>
            <person name="Pati A."/>
            <person name="Ivanova N."/>
            <person name="Mavromatis K."/>
            <person name="Chen A."/>
            <person name="Palaniappan K."/>
            <person name="Land M."/>
            <person name="Hauser L."/>
            <person name="Chang Y.J."/>
            <person name="Jeffries C.D."/>
            <person name="Bristow J."/>
            <person name="Eisen J.A."/>
            <person name="Markowitz V."/>
            <person name="Hugenholtz P."/>
            <person name="Kyrpides N.C."/>
            <person name="Klenk H.P."/>
        </authorList>
    </citation>
    <scope>NUCLEOTIDE SEQUENCE [LARGE SCALE GENOMIC DNA]</scope>
    <source>
        <strain evidence="14">DSM 44728 / CIP 108903 / NRRL B-16338 / NBRC 102104 / LLR-40K-21</strain>
    </source>
</reference>
<keyword evidence="8 9" id="KW-0131">Cell cycle</keyword>
<dbReference type="UniPathway" id="UPA00219"/>
<evidence type="ECO:0000256" key="8">
    <source>
        <dbReference type="ARBA" id="ARBA00023306"/>
    </source>
</evidence>
<dbReference type="PANTHER" id="PTHR43692">
    <property type="entry name" value="UDP-N-ACETYLMURAMOYLALANINE--D-GLUTAMATE LIGASE"/>
    <property type="match status" value="1"/>
</dbReference>
<dbReference type="Gene3D" id="3.40.1190.10">
    <property type="entry name" value="Mur-like, catalytic domain"/>
    <property type="match status" value="1"/>
</dbReference>
<dbReference type="GO" id="GO:0008764">
    <property type="term" value="F:UDP-N-acetylmuramoylalanine-D-glutamate ligase activity"/>
    <property type="evidence" value="ECO:0007669"/>
    <property type="project" value="UniProtKB-UniRule"/>
</dbReference>
<feature type="domain" description="Mur ligase central" evidence="12">
    <location>
        <begin position="109"/>
        <end position="282"/>
    </location>
</feature>
<comment type="pathway">
    <text evidence="2 9 10">Cell wall biogenesis; peptidoglycan biosynthesis.</text>
</comment>
<dbReference type="SUPFAM" id="SSF53623">
    <property type="entry name" value="MurD-like peptide ligases, catalytic domain"/>
    <property type="match status" value="1"/>
</dbReference>
<dbReference type="Gene3D" id="3.90.190.20">
    <property type="entry name" value="Mur ligase, C-terminal domain"/>
    <property type="match status" value="1"/>
</dbReference>
<evidence type="ECO:0000256" key="5">
    <source>
        <dbReference type="ARBA" id="ARBA00022618"/>
    </source>
</evidence>
<accession>D3PZX8</accession>
<dbReference type="SUPFAM" id="SSF53244">
    <property type="entry name" value="MurD-like peptide ligases, peptide-binding domain"/>
    <property type="match status" value="1"/>
</dbReference>
<evidence type="ECO:0000256" key="6">
    <source>
        <dbReference type="ARBA" id="ARBA00022741"/>
    </source>
</evidence>
<evidence type="ECO:0000256" key="7">
    <source>
        <dbReference type="ARBA" id="ARBA00022840"/>
    </source>
</evidence>
<name>D3PZX8_STANL</name>
<dbReference type="GO" id="GO:0008360">
    <property type="term" value="P:regulation of cell shape"/>
    <property type="evidence" value="ECO:0007669"/>
    <property type="project" value="UniProtKB-KW"/>
</dbReference>
<dbReference type="OrthoDB" id="9809796at2"/>
<dbReference type="GO" id="GO:0005524">
    <property type="term" value="F:ATP binding"/>
    <property type="evidence" value="ECO:0007669"/>
    <property type="project" value="UniProtKB-UniRule"/>
</dbReference>
<dbReference type="Pfam" id="PF02875">
    <property type="entry name" value="Mur_ligase_C"/>
    <property type="match status" value="1"/>
</dbReference>
<keyword evidence="6 9" id="KW-0547">Nucleotide-binding</keyword>
<proteinExistence type="inferred from homology"/>
<keyword evidence="14" id="KW-1185">Reference proteome</keyword>
<dbReference type="STRING" id="446470.Snas_4013"/>
<dbReference type="Proteomes" id="UP000000844">
    <property type="component" value="Chromosome"/>
</dbReference>
<gene>
    <name evidence="9" type="primary">murD</name>
    <name evidence="13" type="ordered locus">Snas_4013</name>
</gene>
<evidence type="ECO:0000256" key="10">
    <source>
        <dbReference type="RuleBase" id="RU003664"/>
    </source>
</evidence>
<dbReference type="SUPFAM" id="SSF51984">
    <property type="entry name" value="MurCD N-terminal domain"/>
    <property type="match status" value="1"/>
</dbReference>
<dbReference type="GO" id="GO:0071555">
    <property type="term" value="P:cell wall organization"/>
    <property type="evidence" value="ECO:0007669"/>
    <property type="project" value="UniProtKB-KW"/>
</dbReference>
<keyword evidence="9 10" id="KW-0573">Peptidoglycan synthesis</keyword>
<dbReference type="RefSeq" id="WP_013019236.1">
    <property type="nucleotide sequence ID" value="NC_013947.1"/>
</dbReference>
<dbReference type="EC" id="6.3.2.9" evidence="9 10"/>
<evidence type="ECO:0000256" key="2">
    <source>
        <dbReference type="ARBA" id="ARBA00004752"/>
    </source>
</evidence>
<evidence type="ECO:0000256" key="1">
    <source>
        <dbReference type="ARBA" id="ARBA00004496"/>
    </source>
</evidence>
<comment type="subcellular location">
    <subcellularLocation>
        <location evidence="1 9 10">Cytoplasm</location>
    </subcellularLocation>
</comment>
<dbReference type="AlphaFoldDB" id="D3PZX8"/>
<keyword evidence="3 9" id="KW-0963">Cytoplasm</keyword>
<dbReference type="EMBL" id="CP001778">
    <property type="protein sequence ID" value="ADD43665.1"/>
    <property type="molecule type" value="Genomic_DNA"/>
</dbReference>
<dbReference type="KEGG" id="sna:Snas_4013"/>
<sequence length="454" mass="46785">MGHYLVVGTGIAGAGAARALAARGHEVIVYDRVESDGLAALAPLVTDTVSGEDPPREALARVDEVVVSPGIPPHHPLVLAAQDAGLEVYSEPELAWRLRPADAAPWLAITGTNGKTTAVTMLASILTAAGLKTAALGNIGTPLVDAVTADYDVLAVELSSQQLHWSKQLSPRVGALLNLADDHLSWHGDFDAYSHAKTAIWRGDVHIGNADDPRVSALLKDAPGDTPITFTLGEPSPGQFGVRDGKLVDNTGTAPVALCDVAAIRPTGIHNVANALAATAVARAFGVPAEAVAAGFASYVPEPHRNVEIATVGGVRYVDDSKGTNPHATAAAIEAYDPIVWIAGGQLKGVDVETLVERAAPRLRGAVLLGVDRAILAGLLAKHAPDVPVVTIDRTDPEAMTDAVTAAAAMARPGDTVLLSPAGASYDMFTGYPDRGRRFAAAVAELDDGPGPVS</sequence>
<evidence type="ECO:0000313" key="13">
    <source>
        <dbReference type="EMBL" id="ADD43665.1"/>
    </source>
</evidence>
<dbReference type="NCBIfam" id="TIGR01087">
    <property type="entry name" value="murD"/>
    <property type="match status" value="1"/>
</dbReference>
<comment type="similarity">
    <text evidence="9">Belongs to the MurCDEF family.</text>
</comment>
<keyword evidence="7 9" id="KW-0067">ATP-binding</keyword>
<dbReference type="Pfam" id="PF21799">
    <property type="entry name" value="MurD-like_N"/>
    <property type="match status" value="1"/>
</dbReference>
<evidence type="ECO:0000259" key="11">
    <source>
        <dbReference type="Pfam" id="PF02875"/>
    </source>
</evidence>
<evidence type="ECO:0000259" key="12">
    <source>
        <dbReference type="Pfam" id="PF08245"/>
    </source>
</evidence>
<keyword evidence="4 9" id="KW-0436">Ligase</keyword>
<keyword evidence="9 10" id="KW-0133">Cell shape</keyword>
<evidence type="ECO:0000313" key="14">
    <source>
        <dbReference type="Proteomes" id="UP000000844"/>
    </source>
</evidence>
<evidence type="ECO:0000256" key="3">
    <source>
        <dbReference type="ARBA" id="ARBA00022490"/>
    </source>
</evidence>
<dbReference type="eggNOG" id="COG0771">
    <property type="taxonomic scope" value="Bacteria"/>
</dbReference>
<dbReference type="InterPro" id="IPR005762">
    <property type="entry name" value="MurD"/>
</dbReference>